<comment type="caution">
    <text evidence="2">The sequence shown here is derived from an EMBL/GenBank/DDBJ whole genome shotgun (WGS) entry which is preliminary data.</text>
</comment>
<reference evidence="2 3" key="1">
    <citation type="submission" date="2017-06" db="EMBL/GenBank/DDBJ databases">
        <title>Ensifer strains isolated from leguminous trees and herbs display diverse denitrification phenotypes with some acting as strong N2O sinks.</title>
        <authorList>
            <person name="Woliy K."/>
            <person name="Mania D."/>
            <person name="Bakken L.R."/>
            <person name="Frostegard A."/>
        </authorList>
    </citation>
    <scope>NUCLEOTIDE SEQUENCE [LARGE SCALE GENOMIC DNA]</scope>
    <source>
        <strain evidence="2 3">AC50a</strain>
    </source>
</reference>
<evidence type="ECO:0000313" key="2">
    <source>
        <dbReference type="EMBL" id="PJR13990.1"/>
    </source>
</evidence>
<protein>
    <recommendedName>
        <fullName evidence="4">DUF4142 domain-containing protein</fullName>
    </recommendedName>
</protein>
<feature type="chain" id="PRO_5014468400" description="DUF4142 domain-containing protein" evidence="1">
    <location>
        <begin position="25"/>
        <end position="176"/>
    </location>
</feature>
<accession>A0A2J0Z0F2</accession>
<evidence type="ECO:0008006" key="4">
    <source>
        <dbReference type="Google" id="ProtNLM"/>
    </source>
</evidence>
<keyword evidence="1" id="KW-0732">Signal</keyword>
<dbReference type="AlphaFoldDB" id="A0A2J0Z0F2"/>
<gene>
    <name evidence="2" type="ORF">CEJ86_19825</name>
</gene>
<dbReference type="Proteomes" id="UP000231987">
    <property type="component" value="Unassembled WGS sequence"/>
</dbReference>
<feature type="signal peptide" evidence="1">
    <location>
        <begin position="1"/>
        <end position="24"/>
    </location>
</feature>
<name>A0A2J0Z0F2_RHIML</name>
<evidence type="ECO:0000313" key="3">
    <source>
        <dbReference type="Proteomes" id="UP000231987"/>
    </source>
</evidence>
<proteinExistence type="predicted"/>
<organism evidence="2 3">
    <name type="scientific">Rhizobium meliloti</name>
    <name type="common">Ensifer meliloti</name>
    <name type="synonym">Sinorhizobium meliloti</name>
    <dbReference type="NCBI Taxonomy" id="382"/>
    <lineage>
        <taxon>Bacteria</taxon>
        <taxon>Pseudomonadati</taxon>
        <taxon>Pseudomonadota</taxon>
        <taxon>Alphaproteobacteria</taxon>
        <taxon>Hyphomicrobiales</taxon>
        <taxon>Rhizobiaceae</taxon>
        <taxon>Sinorhizobium/Ensifer group</taxon>
        <taxon>Sinorhizobium</taxon>
    </lineage>
</organism>
<dbReference type="RefSeq" id="WP_100673046.1">
    <property type="nucleotide sequence ID" value="NZ_NJGD01000008.1"/>
</dbReference>
<sequence length="176" mass="19201">MRRREVLILSSVVLAATSVPTAQAQQGPFRPTRRQVAEALNEAAKFSEVLVAVDALRLNLLLTKSSLGEALTASMEQLPEYRRLKEAAVRGAEKLRGTLEPSPEPMEELVTALQAPVDKAISILVEHGLQPGSELLERQVEGFWTFLYALTESGQETAENIGQWICGSNPFDALCG</sequence>
<dbReference type="EMBL" id="NJGD01000008">
    <property type="protein sequence ID" value="PJR13990.1"/>
    <property type="molecule type" value="Genomic_DNA"/>
</dbReference>
<evidence type="ECO:0000256" key="1">
    <source>
        <dbReference type="SAM" id="SignalP"/>
    </source>
</evidence>